<gene>
    <name evidence="4" type="ORF">MRSR164_03660</name>
</gene>
<evidence type="ECO:0000259" key="3">
    <source>
        <dbReference type="Pfam" id="PF07724"/>
    </source>
</evidence>
<evidence type="ECO:0000256" key="2">
    <source>
        <dbReference type="ARBA" id="ARBA00022840"/>
    </source>
</evidence>
<proteinExistence type="predicted"/>
<evidence type="ECO:0000313" key="4">
    <source>
        <dbReference type="EMBL" id="MEE7455934.1"/>
    </source>
</evidence>
<dbReference type="InterPro" id="IPR050130">
    <property type="entry name" value="ClpA_ClpB"/>
</dbReference>
<dbReference type="Proteomes" id="UP001349262">
    <property type="component" value="Unassembled WGS sequence"/>
</dbReference>
<dbReference type="EMBL" id="MLBY01000002">
    <property type="protein sequence ID" value="MEE7455934.1"/>
    <property type="molecule type" value="Genomic_DNA"/>
</dbReference>
<accession>A0ABU7T5Z3</accession>
<organism evidence="4 5">
    <name type="scientific">Methylobacterium radiotolerans</name>
    <dbReference type="NCBI Taxonomy" id="31998"/>
    <lineage>
        <taxon>Bacteria</taxon>
        <taxon>Pseudomonadati</taxon>
        <taxon>Pseudomonadota</taxon>
        <taxon>Alphaproteobacteria</taxon>
        <taxon>Hyphomicrobiales</taxon>
        <taxon>Methylobacteriaceae</taxon>
        <taxon>Methylobacterium</taxon>
    </lineage>
</organism>
<dbReference type="PRINTS" id="PR00300">
    <property type="entry name" value="CLPPROTEASEA"/>
</dbReference>
<dbReference type="InterPro" id="IPR001270">
    <property type="entry name" value="ClpA/B"/>
</dbReference>
<evidence type="ECO:0000256" key="1">
    <source>
        <dbReference type="ARBA" id="ARBA00022741"/>
    </source>
</evidence>
<dbReference type="SUPFAM" id="SSF52540">
    <property type="entry name" value="P-loop containing nucleoside triphosphate hydrolases"/>
    <property type="match status" value="1"/>
</dbReference>
<dbReference type="Pfam" id="PF07724">
    <property type="entry name" value="AAA_2"/>
    <property type="match status" value="1"/>
</dbReference>
<keyword evidence="1" id="KW-0547">Nucleotide-binding</keyword>
<dbReference type="PANTHER" id="PTHR11638">
    <property type="entry name" value="ATP-DEPENDENT CLP PROTEASE"/>
    <property type="match status" value="1"/>
</dbReference>
<keyword evidence="2" id="KW-0067">ATP-binding</keyword>
<evidence type="ECO:0000313" key="5">
    <source>
        <dbReference type="Proteomes" id="UP001349262"/>
    </source>
</evidence>
<dbReference type="Gene3D" id="3.40.50.300">
    <property type="entry name" value="P-loop containing nucleotide triphosphate hydrolases"/>
    <property type="match status" value="1"/>
</dbReference>
<keyword evidence="5" id="KW-1185">Reference proteome</keyword>
<protein>
    <recommendedName>
        <fullName evidence="3">ATPase AAA-type core domain-containing protein</fullName>
    </recommendedName>
</protein>
<dbReference type="InterPro" id="IPR003959">
    <property type="entry name" value="ATPase_AAA_core"/>
</dbReference>
<dbReference type="PANTHER" id="PTHR11638:SF18">
    <property type="entry name" value="HEAT SHOCK PROTEIN 104"/>
    <property type="match status" value="1"/>
</dbReference>
<dbReference type="InterPro" id="IPR027417">
    <property type="entry name" value="P-loop_NTPase"/>
</dbReference>
<sequence>MLLWWLQVVLPLMAGTALLAWCSVDLLLNVHRQVPGLSLRSMWMGILAKHNHIDENKLKSRLAEVVLDEKSSSSLDKKKLEDAINERIFGQEDIVRDVVAQIYNASFREDRRRPVCRFMIAGPSGTAKSLFGEVLADARFGKGRHVLFDMSTAFSTSTSTSVFGSPMGHVGSGRPAPPIAHLISHPASVVIVDEFEKTAVENQNRFLRALEQGVLTDVSSGQVVDLTQAILVFTTNAMADQCARIGADQGLTIKEISDECKRILKTEFPAPILSRLDRVYAFQPLKEYAKCELVYAKIIDLLREYRIDLVAIDQEVLVDWIKSYRHEDFDGRRVAVDVEDKLSGRLNELKQQGVQQIKIHLKKAAGASKLAIDKA</sequence>
<name>A0ABU7T5Z3_9HYPH</name>
<comment type="caution">
    <text evidence="4">The sequence shown here is derived from an EMBL/GenBank/DDBJ whole genome shotgun (WGS) entry which is preliminary data.</text>
</comment>
<reference evidence="4 5" key="1">
    <citation type="journal article" date="2012" name="Genet. Mol. Biol.">
        <title>Analysis of 16S rRNA and mxaF genes revealing insights into Methylobacterium niche-specific plant association.</title>
        <authorList>
            <person name="Dourado M.N."/>
            <person name="Andreote F.D."/>
            <person name="Dini-Andreote F."/>
            <person name="Conti R."/>
            <person name="Araujo J.M."/>
            <person name="Araujo W.L."/>
        </authorList>
    </citation>
    <scope>NUCLEOTIDE SEQUENCE [LARGE SCALE GENOMIC DNA]</scope>
    <source>
        <strain evidence="4 5">SR1.6/4</strain>
    </source>
</reference>
<feature type="domain" description="ATPase AAA-type core" evidence="3">
    <location>
        <begin position="113"/>
        <end position="277"/>
    </location>
</feature>